<protein>
    <submittedName>
        <fullName evidence="1">Uncharacterized protein</fullName>
    </submittedName>
</protein>
<comment type="caution">
    <text evidence="1">The sequence shown here is derived from an EMBL/GenBank/DDBJ whole genome shotgun (WGS) entry which is preliminary data.</text>
</comment>
<name>A0A0F9F9P0_9ZZZZ</name>
<dbReference type="EMBL" id="LAZR01033530">
    <property type="protein sequence ID" value="KKL47827.1"/>
    <property type="molecule type" value="Genomic_DNA"/>
</dbReference>
<organism evidence="1">
    <name type="scientific">marine sediment metagenome</name>
    <dbReference type="NCBI Taxonomy" id="412755"/>
    <lineage>
        <taxon>unclassified sequences</taxon>
        <taxon>metagenomes</taxon>
        <taxon>ecological metagenomes</taxon>
    </lineage>
</organism>
<evidence type="ECO:0000313" key="1">
    <source>
        <dbReference type="EMBL" id="KKL47827.1"/>
    </source>
</evidence>
<accession>A0A0F9F9P0</accession>
<proteinExistence type="predicted"/>
<sequence length="497" mass="58952">MSQLVILNKTQQYQKPDDLIDRVKIGQWYWCKDVDCYGEKHNQILFCVDEIGSNFIGFVRKNKDSSWGFQLHFDEFMERCALEENWKVIFQKRASEIQELIKEKIKELIKEGQKLSLISNNQSPEKSNINSLLPVISNKTPEKYKQDLIIFKENKMPAIQKEIEELSIEYAVITKNIALPDLVRLETIKEALKTVEDRIFTVELYCGLQETVHQITDGEPAKINEPICIRQQLLFMDEETLFDYNDGGMDFKKLEDFDNWIVKSENLNRILPEQKGIVAFRIRRYKKDYDSPSNLIEAWVQIHKDAYNMETYLLIRNGDKVFRIASAIDFTPRLVPFKDEIGEKQFTIVDEYYTHDNSEDPFERKQRTEKVTVDDIRYDKHAKKQSDLIKKYNRIFIFIQGLLDRSQVFHPHLGIKLSSDDHMNKYLKCIRDEETGLTNKTITWKEYRDQINKTLRTGNLVWSNWHSDKLGRYSGHNARIIYNQWEYEIVNRPKVCK</sequence>
<reference evidence="1" key="1">
    <citation type="journal article" date="2015" name="Nature">
        <title>Complex archaea that bridge the gap between prokaryotes and eukaryotes.</title>
        <authorList>
            <person name="Spang A."/>
            <person name="Saw J.H."/>
            <person name="Jorgensen S.L."/>
            <person name="Zaremba-Niedzwiedzka K."/>
            <person name="Martijn J."/>
            <person name="Lind A.E."/>
            <person name="van Eijk R."/>
            <person name="Schleper C."/>
            <person name="Guy L."/>
            <person name="Ettema T.J."/>
        </authorList>
    </citation>
    <scope>NUCLEOTIDE SEQUENCE</scope>
</reference>
<gene>
    <name evidence="1" type="ORF">LCGC14_2331640</name>
</gene>
<dbReference type="AlphaFoldDB" id="A0A0F9F9P0"/>
<feature type="non-terminal residue" evidence="1">
    <location>
        <position position="497"/>
    </location>
</feature>